<dbReference type="AlphaFoldDB" id="A0A3N0AR99"/>
<dbReference type="InterPro" id="IPR036105">
    <property type="entry name" value="DiNase_FeMo-co_biosyn_sf"/>
</dbReference>
<name>A0A3N0AR99_9ACTN</name>
<gene>
    <name evidence="2" type="ORF">DMP10_08255</name>
</gene>
<reference evidence="2 3" key="1">
    <citation type="journal article" date="2019" name="Microbiol. Resour. Announc.">
        <title>Draft Genome Sequences of Type Strains of Gordonibacter faecihominis, Paraeggerthella hongkongensis, Parvibacter caecicola,Slackia equolifaciens, Slackia faecicanis, and Slackia isoflavoniconvertens.</title>
        <authorList>
            <person name="Danylec N."/>
            <person name="Stoll D.A."/>
            <person name="Dotsch A."/>
            <person name="Huch M."/>
        </authorList>
    </citation>
    <scope>NUCLEOTIDE SEQUENCE [LARGE SCALE GENOMIC DNA]</scope>
    <source>
        <strain evidence="2 3">DSM 18785</strain>
    </source>
</reference>
<dbReference type="PANTHER" id="PTHR42983:SF1">
    <property type="entry name" value="IRON-MOLYBDENUM PROTEIN"/>
    <property type="match status" value="1"/>
</dbReference>
<dbReference type="PANTHER" id="PTHR42983">
    <property type="entry name" value="DINITROGENASE IRON-MOLYBDENUM COFACTOR PROTEIN-RELATED"/>
    <property type="match status" value="1"/>
</dbReference>
<sequence length="152" mass="16324">MFDAAQAIIHPERHVWLVRANGKPQQQRSIRMKIAIPSETDAGLESIRSGHFGHAAYMTVVEFDDDMNIVGVESVKNADHDAVGCGGVIDFVSGIGVDGILTVGMGMPPFTRFTNAGIKVYSDTTEPNVGNVARLFAEGKVALMDPANACRH</sequence>
<proteinExistence type="predicted"/>
<dbReference type="EMBL" id="QICA01000013">
    <property type="protein sequence ID" value="RNL37411.1"/>
    <property type="molecule type" value="Genomic_DNA"/>
</dbReference>
<dbReference type="Proteomes" id="UP000278327">
    <property type="component" value="Unassembled WGS sequence"/>
</dbReference>
<dbReference type="Pfam" id="PF02579">
    <property type="entry name" value="Nitro_FeMo-Co"/>
    <property type="match status" value="1"/>
</dbReference>
<keyword evidence="3" id="KW-1185">Reference proteome</keyword>
<protein>
    <submittedName>
        <fullName evidence="2">Dinitrogenase iron-molybdenum cofactor biosynthesis protein</fullName>
    </submittedName>
</protein>
<feature type="domain" description="Dinitrogenase iron-molybdenum cofactor biosynthesis" evidence="1">
    <location>
        <begin position="48"/>
        <end position="136"/>
    </location>
</feature>
<evidence type="ECO:0000313" key="3">
    <source>
        <dbReference type="Proteomes" id="UP000278327"/>
    </source>
</evidence>
<organism evidence="2 3">
    <name type="scientific">Adlercreutzia equolifaciens subsp. celatus DSM 18785</name>
    <dbReference type="NCBI Taxonomy" id="1121021"/>
    <lineage>
        <taxon>Bacteria</taxon>
        <taxon>Bacillati</taxon>
        <taxon>Actinomycetota</taxon>
        <taxon>Coriobacteriia</taxon>
        <taxon>Eggerthellales</taxon>
        <taxon>Eggerthellaceae</taxon>
        <taxon>Adlercreutzia</taxon>
    </lineage>
</organism>
<evidence type="ECO:0000259" key="1">
    <source>
        <dbReference type="Pfam" id="PF02579"/>
    </source>
</evidence>
<accession>A0A3N0AR99</accession>
<dbReference type="InterPro" id="IPR003731">
    <property type="entry name" value="Di-Nase_FeMo-co_biosynth"/>
</dbReference>
<dbReference type="Gene3D" id="3.30.420.130">
    <property type="entry name" value="Dinitrogenase iron-molybdenum cofactor biosynthesis domain"/>
    <property type="match status" value="1"/>
</dbReference>
<comment type="caution">
    <text evidence="2">The sequence shown here is derived from an EMBL/GenBank/DDBJ whole genome shotgun (WGS) entry which is preliminary data.</text>
</comment>
<evidence type="ECO:0000313" key="2">
    <source>
        <dbReference type="EMBL" id="RNL37411.1"/>
    </source>
</evidence>
<dbReference type="SUPFAM" id="SSF53146">
    <property type="entry name" value="Nitrogenase accessory factor-like"/>
    <property type="match status" value="1"/>
</dbReference>